<dbReference type="Pfam" id="PF15239">
    <property type="entry name" value="CFAP96-like"/>
    <property type="match status" value="1"/>
</dbReference>
<gene>
    <name evidence="7" type="ORF">CDAUBV1_LOCUS16152</name>
</gene>
<dbReference type="Proteomes" id="UP001497525">
    <property type="component" value="Unassembled WGS sequence"/>
</dbReference>
<evidence type="ECO:0000256" key="5">
    <source>
        <dbReference type="ARBA" id="ARBA00035693"/>
    </source>
</evidence>
<keyword evidence="2" id="KW-0963">Cytoplasm</keyword>
<feature type="region of interest" description="Disordered" evidence="6">
    <location>
        <begin position="27"/>
        <end position="47"/>
    </location>
</feature>
<evidence type="ECO:0000256" key="6">
    <source>
        <dbReference type="SAM" id="MobiDB-lite"/>
    </source>
</evidence>
<dbReference type="AlphaFoldDB" id="A0AAV2TUT4"/>
<protein>
    <recommendedName>
        <fullName evidence="5">Cilia-and flagella-associated protein 96</fullName>
    </recommendedName>
</protein>
<name>A0AAV2TUT4_CALDB</name>
<dbReference type="GO" id="GO:0005881">
    <property type="term" value="C:cytoplasmic microtubule"/>
    <property type="evidence" value="ECO:0007669"/>
    <property type="project" value="TreeGrafter"/>
</dbReference>
<keyword evidence="3" id="KW-0206">Cytoskeleton</keyword>
<evidence type="ECO:0000256" key="4">
    <source>
        <dbReference type="ARBA" id="ARBA00035656"/>
    </source>
</evidence>
<dbReference type="GO" id="GO:0005813">
    <property type="term" value="C:centrosome"/>
    <property type="evidence" value="ECO:0007669"/>
    <property type="project" value="UniProtKB-SubCell"/>
</dbReference>
<comment type="similarity">
    <text evidence="4">Belongs to the CFAP96 family.</text>
</comment>
<evidence type="ECO:0000256" key="3">
    <source>
        <dbReference type="ARBA" id="ARBA00023212"/>
    </source>
</evidence>
<reference evidence="7" key="1">
    <citation type="submission" date="2024-06" db="EMBL/GenBank/DDBJ databases">
        <authorList>
            <person name="Liu X."/>
            <person name="Lenzi L."/>
            <person name="Haldenby T S."/>
            <person name="Uol C."/>
        </authorList>
    </citation>
    <scope>NUCLEOTIDE SEQUENCE</scope>
</reference>
<dbReference type="PANTHER" id="PTHR31144">
    <property type="entry name" value="UPF0602 PROTEIN C4ORF47"/>
    <property type="match status" value="1"/>
</dbReference>
<accession>A0AAV2TUT4</accession>
<organism evidence="7 8">
    <name type="scientific">Calicophoron daubneyi</name>
    <name type="common">Rumen fluke</name>
    <name type="synonym">Paramphistomum daubneyi</name>
    <dbReference type="NCBI Taxonomy" id="300641"/>
    <lineage>
        <taxon>Eukaryota</taxon>
        <taxon>Metazoa</taxon>
        <taxon>Spiralia</taxon>
        <taxon>Lophotrochozoa</taxon>
        <taxon>Platyhelminthes</taxon>
        <taxon>Trematoda</taxon>
        <taxon>Digenea</taxon>
        <taxon>Plagiorchiida</taxon>
        <taxon>Pronocephalata</taxon>
        <taxon>Paramphistomoidea</taxon>
        <taxon>Paramphistomidae</taxon>
        <taxon>Calicophoron</taxon>
    </lineage>
</organism>
<evidence type="ECO:0000256" key="2">
    <source>
        <dbReference type="ARBA" id="ARBA00022490"/>
    </source>
</evidence>
<proteinExistence type="inferred from homology"/>
<evidence type="ECO:0000256" key="1">
    <source>
        <dbReference type="ARBA" id="ARBA00004300"/>
    </source>
</evidence>
<dbReference type="PANTHER" id="PTHR31144:SF1">
    <property type="entry name" value="UPF0602 PROTEIN C4ORF47"/>
    <property type="match status" value="1"/>
</dbReference>
<evidence type="ECO:0000313" key="8">
    <source>
        <dbReference type="Proteomes" id="UP001497525"/>
    </source>
</evidence>
<sequence length="305" mass="34127">MKPDLDRLGIFKEMAYHTINDRYRNAESSVQNTSAHKGRQMSSSGFKTRSALSDGYFSEFRRIFSGDCRVDMASVVRKQRSASKKLDIGKDWVPASGNKQPSGFGSCYGTFSGPIPHLKPTVRPIKVVRNQAKNILTTPGKKGCGSYADVTISHYPHHSTDPYDRVDQFRKKEADAHKQMTEKKGPFYSSTQPITYFDQNPYRTVRLRGRAHSATVRSTYKAKVPFKPSSPSKWDGGCKAGCFDPFPAYKPEHFRITKSAKSSSPIFRLSTGPMPYPVVSIVDKNVTRSINSANYAKVKSVVYTP</sequence>
<dbReference type="InterPro" id="IPR029358">
    <property type="entry name" value="CFAP96"/>
</dbReference>
<comment type="subcellular location">
    <subcellularLocation>
        <location evidence="1">Cytoplasm</location>
        <location evidence="1">Cytoskeleton</location>
        <location evidence="1">Microtubule organizing center</location>
        <location evidence="1">Centrosome</location>
    </subcellularLocation>
</comment>
<comment type="caution">
    <text evidence="7">The sequence shown here is derived from an EMBL/GenBank/DDBJ whole genome shotgun (WGS) entry which is preliminary data.</text>
</comment>
<dbReference type="EMBL" id="CAXLJL010000800">
    <property type="protein sequence ID" value="CAL5140846.1"/>
    <property type="molecule type" value="Genomic_DNA"/>
</dbReference>
<evidence type="ECO:0000313" key="7">
    <source>
        <dbReference type="EMBL" id="CAL5140846.1"/>
    </source>
</evidence>